<feature type="compositionally biased region" description="Basic and acidic residues" evidence="1">
    <location>
        <begin position="7"/>
        <end position="20"/>
    </location>
</feature>
<accession>A0AAD6ACR4</accession>
<name>A0AAD6ACR4_9TELE</name>
<evidence type="ECO:0000313" key="2">
    <source>
        <dbReference type="EMBL" id="KAJ4922382.1"/>
    </source>
</evidence>
<sequence>MFPLLPGRRDEQSHTLPEFRNEQHVNHKALLKLNKNSAAAFRGRKGLRAREITWSPVSRSLDAPRRSLLERAVRPDGRQLTPSPRMTLRERLREKISVAFYRHGLLCASYPVPIILFTSASILTCW</sequence>
<dbReference type="EMBL" id="JAPTMU010000072">
    <property type="protein sequence ID" value="KAJ4922382.1"/>
    <property type="molecule type" value="Genomic_DNA"/>
</dbReference>
<evidence type="ECO:0000313" key="3">
    <source>
        <dbReference type="Proteomes" id="UP001219934"/>
    </source>
</evidence>
<proteinExistence type="predicted"/>
<reference evidence="2" key="1">
    <citation type="submission" date="2022-11" db="EMBL/GenBank/DDBJ databases">
        <title>Chromosome-level genome of Pogonophryne albipinna.</title>
        <authorList>
            <person name="Jo E."/>
        </authorList>
    </citation>
    <scope>NUCLEOTIDE SEQUENCE</scope>
    <source>
        <strain evidence="2">SGF0006</strain>
        <tissue evidence="2">Muscle</tissue>
    </source>
</reference>
<keyword evidence="3" id="KW-1185">Reference proteome</keyword>
<feature type="region of interest" description="Disordered" evidence="1">
    <location>
        <begin position="1"/>
        <end position="20"/>
    </location>
</feature>
<dbReference type="AlphaFoldDB" id="A0AAD6ACR4"/>
<dbReference type="Proteomes" id="UP001219934">
    <property type="component" value="Unassembled WGS sequence"/>
</dbReference>
<gene>
    <name evidence="2" type="ORF">JOQ06_014219</name>
</gene>
<protein>
    <submittedName>
        <fullName evidence="2">Uncharacterized protein</fullName>
    </submittedName>
</protein>
<organism evidence="2 3">
    <name type="scientific">Pogonophryne albipinna</name>
    <dbReference type="NCBI Taxonomy" id="1090488"/>
    <lineage>
        <taxon>Eukaryota</taxon>
        <taxon>Metazoa</taxon>
        <taxon>Chordata</taxon>
        <taxon>Craniata</taxon>
        <taxon>Vertebrata</taxon>
        <taxon>Euteleostomi</taxon>
        <taxon>Actinopterygii</taxon>
        <taxon>Neopterygii</taxon>
        <taxon>Teleostei</taxon>
        <taxon>Neoteleostei</taxon>
        <taxon>Acanthomorphata</taxon>
        <taxon>Eupercaria</taxon>
        <taxon>Perciformes</taxon>
        <taxon>Notothenioidei</taxon>
        <taxon>Pogonophryne</taxon>
    </lineage>
</organism>
<comment type="caution">
    <text evidence="2">The sequence shown here is derived from an EMBL/GenBank/DDBJ whole genome shotgun (WGS) entry which is preliminary data.</text>
</comment>
<evidence type="ECO:0000256" key="1">
    <source>
        <dbReference type="SAM" id="MobiDB-lite"/>
    </source>
</evidence>